<keyword evidence="1" id="KW-0472">Membrane</keyword>
<dbReference type="EMBL" id="JMIW01000003">
    <property type="protein sequence ID" value="KEO90281.1"/>
    <property type="molecule type" value="Genomic_DNA"/>
</dbReference>
<dbReference type="STRING" id="1044.EH31_09335"/>
<keyword evidence="1" id="KW-1133">Transmembrane helix</keyword>
<comment type="caution">
    <text evidence="2">The sequence shown here is derived from an EMBL/GenBank/DDBJ whole genome shotgun (WGS) entry which is preliminary data.</text>
</comment>
<feature type="transmembrane region" description="Helical" evidence="1">
    <location>
        <begin position="68"/>
        <end position="96"/>
    </location>
</feature>
<feature type="transmembrane region" description="Helical" evidence="1">
    <location>
        <begin position="38"/>
        <end position="56"/>
    </location>
</feature>
<evidence type="ECO:0000313" key="3">
    <source>
        <dbReference type="Proteomes" id="UP000027647"/>
    </source>
</evidence>
<protein>
    <submittedName>
        <fullName evidence="2">Uncharacterized protein</fullName>
    </submittedName>
</protein>
<evidence type="ECO:0000313" key="2">
    <source>
        <dbReference type="EMBL" id="KEO90281.1"/>
    </source>
</evidence>
<gene>
    <name evidence="2" type="ORF">EH31_09335</name>
</gene>
<evidence type="ECO:0000256" key="1">
    <source>
        <dbReference type="SAM" id="Phobius"/>
    </source>
</evidence>
<proteinExistence type="predicted"/>
<feature type="transmembrane region" description="Helical" evidence="1">
    <location>
        <begin position="6"/>
        <end position="26"/>
    </location>
</feature>
<dbReference type="Proteomes" id="UP000027647">
    <property type="component" value="Unassembled WGS sequence"/>
</dbReference>
<keyword evidence="1" id="KW-0812">Transmembrane</keyword>
<keyword evidence="3" id="KW-1185">Reference proteome</keyword>
<sequence length="104" mass="11246">MAEQQFFAAAVFAILGWLATCALAIIRSKTLVSDSSKTLCWFVPAIGLPFIIYLVYEGLYGPAGGFRYFAMSVVGIAFYALCILLPFLQLLVGLIAKAIDQSGE</sequence>
<reference evidence="2 3" key="1">
    <citation type="submission" date="2014-04" db="EMBL/GenBank/DDBJ databases">
        <title>A comprehensive comparison of genomes of Erythrobacter spp. strains.</title>
        <authorList>
            <person name="Zheng Q."/>
        </authorList>
    </citation>
    <scope>NUCLEOTIDE SEQUENCE [LARGE SCALE GENOMIC DNA]</scope>
    <source>
        <strain evidence="2 3">DSM 6997</strain>
    </source>
</reference>
<name>A0A074M6B5_ERYLO</name>
<accession>A0A074M6B5</accession>
<organism evidence="2 3">
    <name type="scientific">Erythrobacter longus</name>
    <dbReference type="NCBI Taxonomy" id="1044"/>
    <lineage>
        <taxon>Bacteria</taxon>
        <taxon>Pseudomonadati</taxon>
        <taxon>Pseudomonadota</taxon>
        <taxon>Alphaproteobacteria</taxon>
        <taxon>Sphingomonadales</taxon>
        <taxon>Erythrobacteraceae</taxon>
        <taxon>Erythrobacter/Porphyrobacter group</taxon>
        <taxon>Erythrobacter</taxon>
    </lineage>
</organism>
<dbReference type="AlphaFoldDB" id="A0A074M6B5"/>